<dbReference type="EMBL" id="JACRWE010000001">
    <property type="protein sequence ID" value="MBC5995401.1"/>
    <property type="molecule type" value="Genomic_DNA"/>
</dbReference>
<accession>A0ABR7JKE4</accession>
<dbReference type="NCBIfam" id="TIGR04223">
    <property type="entry name" value="quorum_AgrD"/>
    <property type="match status" value="1"/>
</dbReference>
<keyword evidence="3" id="KW-1185">Reference proteome</keyword>
<feature type="chain" id="PRO_5045558731" evidence="1">
    <location>
        <begin position="19"/>
        <end position="44"/>
    </location>
</feature>
<dbReference type="Proteomes" id="UP000609849">
    <property type="component" value="Unassembled WGS sequence"/>
</dbReference>
<dbReference type="InterPro" id="IPR009229">
    <property type="entry name" value="AgrD"/>
</dbReference>
<organism evidence="2 3">
    <name type="scientific">Romboutsia faecis</name>
    <dbReference type="NCBI Taxonomy" id="2764597"/>
    <lineage>
        <taxon>Bacteria</taxon>
        <taxon>Bacillati</taxon>
        <taxon>Bacillota</taxon>
        <taxon>Clostridia</taxon>
        <taxon>Peptostreptococcales</taxon>
        <taxon>Peptostreptococcaceae</taxon>
        <taxon>Romboutsia</taxon>
    </lineage>
</organism>
<proteinExistence type="predicted"/>
<dbReference type="RefSeq" id="WP_153971394.1">
    <property type="nucleotide sequence ID" value="NZ_JACRWE010000001.1"/>
</dbReference>
<evidence type="ECO:0000256" key="1">
    <source>
        <dbReference type="SAM" id="SignalP"/>
    </source>
</evidence>
<protein>
    <submittedName>
        <fullName evidence="2">Cyclic lactone autoinducer peptide</fullName>
    </submittedName>
</protein>
<reference evidence="2 3" key="1">
    <citation type="submission" date="2020-08" db="EMBL/GenBank/DDBJ databases">
        <authorList>
            <person name="Liu C."/>
            <person name="Sun Q."/>
        </authorList>
    </citation>
    <scope>NUCLEOTIDE SEQUENCE [LARGE SCALE GENOMIC DNA]</scope>
    <source>
        <strain evidence="2 3">NSJ-18</strain>
    </source>
</reference>
<feature type="signal peptide" evidence="1">
    <location>
        <begin position="1"/>
        <end position="18"/>
    </location>
</feature>
<gene>
    <name evidence="2" type="ORF">H8923_01395</name>
</gene>
<sequence length="44" mass="4835">MKKVAVKLMKVCGPLVLSVAFLSSSSTSIWHIHQPKKPAKLNKC</sequence>
<evidence type="ECO:0000313" key="2">
    <source>
        <dbReference type="EMBL" id="MBC5995401.1"/>
    </source>
</evidence>
<keyword evidence="1" id="KW-0732">Signal</keyword>
<comment type="caution">
    <text evidence="2">The sequence shown here is derived from an EMBL/GenBank/DDBJ whole genome shotgun (WGS) entry which is preliminary data.</text>
</comment>
<name>A0ABR7JKE4_9FIRM</name>
<evidence type="ECO:0000313" key="3">
    <source>
        <dbReference type="Proteomes" id="UP000609849"/>
    </source>
</evidence>